<dbReference type="Pfam" id="PF00593">
    <property type="entry name" value="TonB_dep_Rec_b-barrel"/>
    <property type="match status" value="1"/>
</dbReference>
<evidence type="ECO:0000256" key="11">
    <source>
        <dbReference type="RuleBase" id="RU003357"/>
    </source>
</evidence>
<keyword evidence="14" id="KW-0675">Receptor</keyword>
<evidence type="ECO:0000259" key="12">
    <source>
        <dbReference type="Pfam" id="PF00593"/>
    </source>
</evidence>
<dbReference type="GO" id="GO:0009279">
    <property type="term" value="C:cell outer membrane"/>
    <property type="evidence" value="ECO:0007669"/>
    <property type="project" value="UniProtKB-SubCell"/>
</dbReference>
<dbReference type="AlphaFoldDB" id="A0A1V8NWD4"/>
<protein>
    <submittedName>
        <fullName evidence="14">TonB-dependent receptor</fullName>
    </submittedName>
</protein>
<dbReference type="Gene3D" id="2.170.130.10">
    <property type="entry name" value="TonB-dependent receptor, plug domain"/>
    <property type="match status" value="1"/>
</dbReference>
<dbReference type="GO" id="GO:0015344">
    <property type="term" value="F:siderophore uptake transmembrane transporter activity"/>
    <property type="evidence" value="ECO:0007669"/>
    <property type="project" value="TreeGrafter"/>
</dbReference>
<evidence type="ECO:0000256" key="5">
    <source>
        <dbReference type="ARBA" id="ARBA00022729"/>
    </source>
</evidence>
<comment type="similarity">
    <text evidence="10 11">Belongs to the TonB-dependent receptor family.</text>
</comment>
<name>A0A1V8NWD4_CITBR</name>
<dbReference type="Pfam" id="PF07715">
    <property type="entry name" value="Plug"/>
    <property type="match status" value="1"/>
</dbReference>
<dbReference type="EMBL" id="NAEW01000008">
    <property type="protein sequence ID" value="OQM40752.1"/>
    <property type="molecule type" value="Genomic_DNA"/>
</dbReference>
<accession>A0A1V8NWD4</accession>
<comment type="subcellular location">
    <subcellularLocation>
        <location evidence="1 10">Cell outer membrane</location>
        <topology evidence="1 10">Multi-pass membrane protein</topology>
    </subcellularLocation>
</comment>
<evidence type="ECO:0000313" key="15">
    <source>
        <dbReference type="Proteomes" id="UP000192573"/>
    </source>
</evidence>
<dbReference type="CDD" id="cd01347">
    <property type="entry name" value="ligand_gated_channel"/>
    <property type="match status" value="1"/>
</dbReference>
<dbReference type="InterPro" id="IPR000531">
    <property type="entry name" value="Beta-barrel_TonB"/>
</dbReference>
<evidence type="ECO:0000259" key="13">
    <source>
        <dbReference type="Pfam" id="PF07715"/>
    </source>
</evidence>
<comment type="caution">
    <text evidence="14">The sequence shown here is derived from an EMBL/GenBank/DDBJ whole genome shotgun (WGS) entry which is preliminary data.</text>
</comment>
<gene>
    <name evidence="14" type="ORF">BZK42_17815</name>
</gene>
<feature type="domain" description="TonB-dependent receptor-like beta-barrel" evidence="12">
    <location>
        <begin position="221"/>
        <end position="639"/>
    </location>
</feature>
<feature type="domain" description="TonB-dependent receptor plug" evidence="13">
    <location>
        <begin position="50"/>
        <end position="162"/>
    </location>
</feature>
<dbReference type="SUPFAM" id="SSF56935">
    <property type="entry name" value="Porins"/>
    <property type="match status" value="1"/>
</dbReference>
<evidence type="ECO:0000256" key="1">
    <source>
        <dbReference type="ARBA" id="ARBA00004571"/>
    </source>
</evidence>
<keyword evidence="9 10" id="KW-0998">Cell outer membrane</keyword>
<dbReference type="PANTHER" id="PTHR30069:SF53">
    <property type="entry name" value="COLICIN I RECEPTOR-RELATED"/>
    <property type="match status" value="1"/>
</dbReference>
<evidence type="ECO:0000256" key="8">
    <source>
        <dbReference type="ARBA" id="ARBA00023136"/>
    </source>
</evidence>
<dbReference type="PROSITE" id="PS52016">
    <property type="entry name" value="TONB_DEPENDENT_REC_3"/>
    <property type="match status" value="1"/>
</dbReference>
<dbReference type="InterPro" id="IPR036942">
    <property type="entry name" value="Beta-barrel_TonB_sf"/>
</dbReference>
<keyword evidence="5" id="KW-0732">Signal</keyword>
<dbReference type="Gene3D" id="2.40.170.20">
    <property type="entry name" value="TonB-dependent receptor, beta-barrel domain"/>
    <property type="match status" value="1"/>
</dbReference>
<keyword evidence="6" id="KW-0406">Ion transport</keyword>
<keyword evidence="8 10" id="KW-0472">Membrane</keyword>
<evidence type="ECO:0000256" key="6">
    <source>
        <dbReference type="ARBA" id="ARBA00023065"/>
    </source>
</evidence>
<evidence type="ECO:0000256" key="9">
    <source>
        <dbReference type="ARBA" id="ARBA00023237"/>
    </source>
</evidence>
<keyword evidence="4 10" id="KW-0812">Transmembrane</keyword>
<evidence type="ECO:0000256" key="4">
    <source>
        <dbReference type="ARBA" id="ARBA00022692"/>
    </source>
</evidence>
<reference evidence="14 15" key="1">
    <citation type="submission" date="2017-03" db="EMBL/GenBank/DDBJ databases">
        <authorList>
            <person name="Afonso C.L."/>
            <person name="Miller P.J."/>
            <person name="Scott M.A."/>
            <person name="Spackman E."/>
            <person name="Goraichik I."/>
            <person name="Dimitrov K.M."/>
            <person name="Suarez D.L."/>
            <person name="Swayne D.E."/>
        </authorList>
    </citation>
    <scope>NUCLEOTIDE SEQUENCE [LARGE SCALE GENOMIC DNA]</scope>
    <source>
        <strain evidence="14 15">ATCC 51113</strain>
    </source>
</reference>
<dbReference type="PANTHER" id="PTHR30069">
    <property type="entry name" value="TONB-DEPENDENT OUTER MEMBRANE RECEPTOR"/>
    <property type="match status" value="1"/>
</dbReference>
<evidence type="ECO:0000256" key="2">
    <source>
        <dbReference type="ARBA" id="ARBA00022448"/>
    </source>
</evidence>
<sequence>MKTRQLITLTGIVAFSGGVIFPTQAEELTETSRTSEDEMVITASGFSQQKREAPATISVIDRNTLDIQPDRSIGEAIKNLPGVSVTNSSGMNAGSIMIRGMDPSYTAFMVNSVKQNTGESRPYGHDIGTEANFLPPMEAIERIEVIRGPMSSLYGSDAIGGVVNVITKKPYGAKEWTTAIAANTWLQEHQYLGNTSQMNLFTMGPIVPDVLGLSVAADWLDRRDDDRNNYFGKHNRKSVDMTLGLAASENNLFDLNVVTGEQEKNRTQKRGAPWSWLFDRNAATLTHTGWYADDTIATTNYINYEKGRSKYVYDGQSPQYVQMENYVANSQTTFTLDTHKLTVGANFTREELNDRFDVANKTLPGSDPVTKISRNGWALFAEDGWSIGDFILTTSARMDQDDNFGTHITPKMYGNWAFSNDWALKGGVSAGYKKPELRATSSNFVTPYGSTVPYPFLTVGNDDLKPEQSVNSELGLYWTGDALSLDSTVFYTQFKDKIAEQTICETTLTNQCSVNGYNADSVSKYFNVSEADVYGIELNADWQITAAVKANANYTWNHSEQKSGVNKGYALNDYPRHMANLSLNWAATQSLDVWSTVNYRSSNRNSGNNYKYDDYTMVDVGVRYQLNKHTQLMAGVYNVLDEDPKLTTAWNESAQVEGRRYNLGARVEF</sequence>
<organism evidence="14 15">
    <name type="scientific">Citrobacter braakii</name>
    <dbReference type="NCBI Taxonomy" id="57706"/>
    <lineage>
        <taxon>Bacteria</taxon>
        <taxon>Pseudomonadati</taxon>
        <taxon>Pseudomonadota</taxon>
        <taxon>Gammaproteobacteria</taxon>
        <taxon>Enterobacterales</taxon>
        <taxon>Enterobacteriaceae</taxon>
        <taxon>Citrobacter</taxon>
        <taxon>Citrobacter freundii complex</taxon>
    </lineage>
</organism>
<dbReference type="InterPro" id="IPR039426">
    <property type="entry name" value="TonB-dep_rcpt-like"/>
</dbReference>
<proteinExistence type="inferred from homology"/>
<keyword evidence="3 10" id="KW-1134">Transmembrane beta strand</keyword>
<dbReference type="GO" id="GO:0044718">
    <property type="term" value="P:siderophore transmembrane transport"/>
    <property type="evidence" value="ECO:0007669"/>
    <property type="project" value="TreeGrafter"/>
</dbReference>
<dbReference type="InterPro" id="IPR012910">
    <property type="entry name" value="Plug_dom"/>
</dbReference>
<keyword evidence="2 10" id="KW-0813">Transport</keyword>
<keyword evidence="7 11" id="KW-0798">TonB box</keyword>
<evidence type="ECO:0000256" key="10">
    <source>
        <dbReference type="PROSITE-ProRule" id="PRU01360"/>
    </source>
</evidence>
<dbReference type="Proteomes" id="UP000192573">
    <property type="component" value="Unassembled WGS sequence"/>
</dbReference>
<evidence type="ECO:0000256" key="3">
    <source>
        <dbReference type="ARBA" id="ARBA00022452"/>
    </source>
</evidence>
<dbReference type="RefSeq" id="WP_080859618.1">
    <property type="nucleotide sequence ID" value="NZ_CP077405.1"/>
</dbReference>
<evidence type="ECO:0000256" key="7">
    <source>
        <dbReference type="ARBA" id="ARBA00023077"/>
    </source>
</evidence>
<evidence type="ECO:0000313" key="14">
    <source>
        <dbReference type="EMBL" id="OQM40752.1"/>
    </source>
</evidence>
<dbReference type="InterPro" id="IPR037066">
    <property type="entry name" value="Plug_dom_sf"/>
</dbReference>